<comment type="caution">
    <text evidence="1">The sequence shown here is derived from an EMBL/GenBank/DDBJ whole genome shotgun (WGS) entry which is preliminary data.</text>
</comment>
<keyword evidence="2" id="KW-1185">Reference proteome</keyword>
<dbReference type="AlphaFoldDB" id="A0A8J7F0Y5"/>
<reference evidence="1" key="1">
    <citation type="submission" date="2020-10" db="EMBL/GenBank/DDBJ databases">
        <authorList>
            <person name="Castelo-Branco R."/>
            <person name="Eusebio N."/>
            <person name="Adriana R."/>
            <person name="Vieira A."/>
            <person name="Brugerolle De Fraissinette N."/>
            <person name="Rezende De Castro R."/>
            <person name="Schneider M.P."/>
            <person name="Vasconcelos V."/>
            <person name="Leao P.N."/>
        </authorList>
    </citation>
    <scope>NUCLEOTIDE SEQUENCE</scope>
    <source>
        <strain evidence="1">LEGE 06105</strain>
    </source>
</reference>
<proteinExistence type="predicted"/>
<dbReference type="Proteomes" id="UP000620559">
    <property type="component" value="Unassembled WGS sequence"/>
</dbReference>
<gene>
    <name evidence="1" type="ORF">IQ247_15200</name>
</gene>
<dbReference type="EMBL" id="JADEWL010000047">
    <property type="protein sequence ID" value="MBE9213996.1"/>
    <property type="molecule type" value="Genomic_DNA"/>
</dbReference>
<name>A0A8J7F0Y5_9CYAN</name>
<protein>
    <submittedName>
        <fullName evidence="1">Transcriptional regulator</fullName>
    </submittedName>
</protein>
<organism evidence="1 2">
    <name type="scientific">Plectonema cf. radiosum LEGE 06105</name>
    <dbReference type="NCBI Taxonomy" id="945769"/>
    <lineage>
        <taxon>Bacteria</taxon>
        <taxon>Bacillati</taxon>
        <taxon>Cyanobacteriota</taxon>
        <taxon>Cyanophyceae</taxon>
        <taxon>Oscillatoriophycideae</taxon>
        <taxon>Oscillatoriales</taxon>
        <taxon>Microcoleaceae</taxon>
        <taxon>Plectonema</taxon>
    </lineage>
</organism>
<evidence type="ECO:0000313" key="1">
    <source>
        <dbReference type="EMBL" id="MBE9213996.1"/>
    </source>
</evidence>
<dbReference type="RefSeq" id="WP_193921372.1">
    <property type="nucleotide sequence ID" value="NZ_JADEWL010000047.1"/>
</dbReference>
<evidence type="ECO:0000313" key="2">
    <source>
        <dbReference type="Proteomes" id="UP000620559"/>
    </source>
</evidence>
<accession>A0A8J7F0Y5</accession>
<sequence length="132" mass="15164">MTRTFNPESYGKLLAKYQPKIITTEEENEQALKLAQNLEHRPHRTPEEDVLLELLVTLIEKFEETHYPIPQGTPHSMLIYLMDARDITAEALIDVIGSLEIVQEIIDGIRTMNKTEAEALANYFHVDVSLFI</sequence>